<accession>A0A565C8H0</accession>
<gene>
    <name evidence="1" type="ORF">ANE_LOCUS20409</name>
</gene>
<evidence type="ECO:0000313" key="1">
    <source>
        <dbReference type="EMBL" id="VVB09965.1"/>
    </source>
</evidence>
<sequence length="165" mass="18970">MIFDADIKQSAVIDGKGIYLVDEKDQTFIFLPDGSIWPLNIDSKPGCRKDWCFIGQEVYCRGTQGRILWCDPVKLDWKEVKGLEELQEYLIGWRNRCGLSKIKVMYPICKLCCNSAAGNIVIFWNSQNKDAESLDFGLPRFLWRDVRETRFGERLSGTVLSSVYA</sequence>
<dbReference type="AlphaFoldDB" id="A0A565C8H0"/>
<comment type="caution">
    <text evidence="1">The sequence shown here is derived from an EMBL/GenBank/DDBJ whole genome shotgun (WGS) entry which is preliminary data.</text>
</comment>
<organism evidence="1 2">
    <name type="scientific">Arabis nemorensis</name>
    <dbReference type="NCBI Taxonomy" id="586526"/>
    <lineage>
        <taxon>Eukaryota</taxon>
        <taxon>Viridiplantae</taxon>
        <taxon>Streptophyta</taxon>
        <taxon>Embryophyta</taxon>
        <taxon>Tracheophyta</taxon>
        <taxon>Spermatophyta</taxon>
        <taxon>Magnoliopsida</taxon>
        <taxon>eudicotyledons</taxon>
        <taxon>Gunneridae</taxon>
        <taxon>Pentapetalae</taxon>
        <taxon>rosids</taxon>
        <taxon>malvids</taxon>
        <taxon>Brassicales</taxon>
        <taxon>Brassicaceae</taxon>
        <taxon>Arabideae</taxon>
        <taxon>Arabis</taxon>
    </lineage>
</organism>
<protein>
    <submittedName>
        <fullName evidence="1">Uncharacterized protein</fullName>
    </submittedName>
</protein>
<dbReference type="EMBL" id="CABITT030000007">
    <property type="protein sequence ID" value="VVB09965.1"/>
    <property type="molecule type" value="Genomic_DNA"/>
</dbReference>
<reference evidence="1" key="1">
    <citation type="submission" date="2019-07" db="EMBL/GenBank/DDBJ databases">
        <authorList>
            <person name="Dittberner H."/>
        </authorList>
    </citation>
    <scope>NUCLEOTIDE SEQUENCE [LARGE SCALE GENOMIC DNA]</scope>
</reference>
<keyword evidence="2" id="KW-1185">Reference proteome</keyword>
<name>A0A565C8H0_9BRAS</name>
<dbReference type="Proteomes" id="UP000489600">
    <property type="component" value="Unassembled WGS sequence"/>
</dbReference>
<evidence type="ECO:0000313" key="2">
    <source>
        <dbReference type="Proteomes" id="UP000489600"/>
    </source>
</evidence>
<proteinExistence type="predicted"/>
<dbReference type="OrthoDB" id="45365at2759"/>